<dbReference type="AlphaFoldDB" id="A0A164N3X7"/>
<reference evidence="1 2" key="1">
    <citation type="submission" date="2016-03" db="EMBL/GenBank/DDBJ databases">
        <title>EvidentialGene: Evidence-directed Construction of Genes on Genomes.</title>
        <authorList>
            <person name="Gilbert D.G."/>
            <person name="Choi J.-H."/>
            <person name="Mockaitis K."/>
            <person name="Colbourne J."/>
            <person name="Pfrender M."/>
        </authorList>
    </citation>
    <scope>NUCLEOTIDE SEQUENCE [LARGE SCALE GENOMIC DNA]</scope>
    <source>
        <strain evidence="1 2">Xinb3</strain>
        <tissue evidence="1">Complete organism</tissue>
    </source>
</reference>
<name>A0A164N3X7_9CRUS</name>
<gene>
    <name evidence="1" type="ORF">APZ42_031145</name>
</gene>
<keyword evidence="2" id="KW-1185">Reference proteome</keyword>
<dbReference type="EMBL" id="LRGB01002890">
    <property type="protein sequence ID" value="KZS05624.1"/>
    <property type="molecule type" value="Genomic_DNA"/>
</dbReference>
<evidence type="ECO:0000313" key="1">
    <source>
        <dbReference type="EMBL" id="KZS05624.1"/>
    </source>
</evidence>
<accession>A0A164N3X7</accession>
<proteinExistence type="predicted"/>
<comment type="caution">
    <text evidence="1">The sequence shown here is derived from an EMBL/GenBank/DDBJ whole genome shotgun (WGS) entry which is preliminary data.</text>
</comment>
<dbReference type="OrthoDB" id="6395835at2759"/>
<sequence>MIKSENKGVFNHKSEDVGYGLRTPTVVPVNCMLEEVTLSQIDEGDMINRPLGRAMGSNGSLSHNHLTLFSIDTYGKPTDIAIRQLEKGVRIWNESSTNGTCILQDDSKYLDFHVRLTQRCQTVKCNQKIDITVPSFIKDIVSERNDSIDINIRQNARIKYLEDATICHKNELTRVIQSMHGDQRLAKHEQAVSTAQYNEWKAATELVNFTTEKTTCEPQPRFNNFTICRSGLELIAFTLCYWAGGIGTLNDKPQAYRNNALQPVEVSVVMPESDLADLFR</sequence>
<evidence type="ECO:0000313" key="2">
    <source>
        <dbReference type="Proteomes" id="UP000076858"/>
    </source>
</evidence>
<dbReference type="Proteomes" id="UP000076858">
    <property type="component" value="Unassembled WGS sequence"/>
</dbReference>
<protein>
    <submittedName>
        <fullName evidence="1">Uncharacterized protein</fullName>
    </submittedName>
</protein>
<organism evidence="1 2">
    <name type="scientific">Daphnia magna</name>
    <dbReference type="NCBI Taxonomy" id="35525"/>
    <lineage>
        <taxon>Eukaryota</taxon>
        <taxon>Metazoa</taxon>
        <taxon>Ecdysozoa</taxon>
        <taxon>Arthropoda</taxon>
        <taxon>Crustacea</taxon>
        <taxon>Branchiopoda</taxon>
        <taxon>Diplostraca</taxon>
        <taxon>Cladocera</taxon>
        <taxon>Anomopoda</taxon>
        <taxon>Daphniidae</taxon>
        <taxon>Daphnia</taxon>
    </lineage>
</organism>